<evidence type="ECO:0000313" key="4">
    <source>
        <dbReference type="EMBL" id="QEW02923.1"/>
    </source>
</evidence>
<reference evidence="5" key="1">
    <citation type="submission" date="2019-09" db="EMBL/GenBank/DDBJ databases">
        <title>Mumia zhuanghuii sp. nov. isolated from the intestinal contents of plateau pika (Ochotona curzoniae) in the Qinghai-Tibet plateau of China.</title>
        <authorList>
            <person name="Tian Z."/>
        </authorList>
    </citation>
    <scope>NUCLEOTIDE SEQUENCE [LARGE SCALE GENOMIC DNA]</scope>
    <source>
        <strain evidence="5">L-031</strain>
    </source>
</reference>
<dbReference type="PANTHER" id="PTHR33744">
    <property type="entry name" value="CARBOHYDRATE DIACID REGULATOR"/>
    <property type="match status" value="1"/>
</dbReference>
<dbReference type="InterPro" id="IPR041522">
    <property type="entry name" value="CdaR_GGDEF"/>
</dbReference>
<evidence type="ECO:0000259" key="3">
    <source>
        <dbReference type="Pfam" id="PF17853"/>
    </source>
</evidence>
<dbReference type="Proteomes" id="UP000325516">
    <property type="component" value="Chromosome"/>
</dbReference>
<name>A0A5J6L2V8_9MICO</name>
<dbReference type="EMBL" id="CP044232">
    <property type="protein sequence ID" value="QEW02923.1"/>
    <property type="molecule type" value="Genomic_DNA"/>
</dbReference>
<accession>A0A5J6L2V8</accession>
<dbReference type="AlphaFoldDB" id="A0A5J6L2V8"/>
<dbReference type="Pfam" id="PF13556">
    <property type="entry name" value="HTH_30"/>
    <property type="match status" value="1"/>
</dbReference>
<evidence type="ECO:0000313" key="5">
    <source>
        <dbReference type="Proteomes" id="UP000325516"/>
    </source>
</evidence>
<proteinExistence type="inferred from homology"/>
<keyword evidence="5" id="KW-1185">Reference proteome</keyword>
<evidence type="ECO:0000256" key="1">
    <source>
        <dbReference type="ARBA" id="ARBA00006754"/>
    </source>
</evidence>
<dbReference type="PANTHER" id="PTHR33744:SF17">
    <property type="entry name" value="CONSERVED PROTEIN"/>
    <property type="match status" value="1"/>
</dbReference>
<gene>
    <name evidence="4" type="ORF">F6J85_07250</name>
</gene>
<dbReference type="InterPro" id="IPR042070">
    <property type="entry name" value="PucR_C-HTH_sf"/>
</dbReference>
<organism evidence="4 5">
    <name type="scientific">Microbacterium lushaniae</name>
    <dbReference type="NCBI Taxonomy" id="2614639"/>
    <lineage>
        <taxon>Bacteria</taxon>
        <taxon>Bacillati</taxon>
        <taxon>Actinomycetota</taxon>
        <taxon>Actinomycetes</taxon>
        <taxon>Micrococcales</taxon>
        <taxon>Microbacteriaceae</taxon>
        <taxon>Microbacterium</taxon>
    </lineage>
</organism>
<dbReference type="InterPro" id="IPR051448">
    <property type="entry name" value="CdaR-like_regulators"/>
</dbReference>
<dbReference type="InterPro" id="IPR025736">
    <property type="entry name" value="PucR_C-HTH_dom"/>
</dbReference>
<dbReference type="Gene3D" id="1.10.10.2840">
    <property type="entry name" value="PucR C-terminal helix-turn-helix domain"/>
    <property type="match status" value="1"/>
</dbReference>
<feature type="domain" description="CdaR GGDEF-like" evidence="3">
    <location>
        <begin position="312"/>
        <end position="430"/>
    </location>
</feature>
<dbReference type="Pfam" id="PF17853">
    <property type="entry name" value="GGDEF_2"/>
    <property type="match status" value="1"/>
</dbReference>
<sequence>MSTGRAEGLARSSLGRVIDDLGVTLLDVAHGRIDAELDVGGVVIHDPADEPVYPPGAIVLGVGVRGGTGITALLGELGEHAVAALVVRSPVEVTDEVRAACDAHGIALLGLARGATWTQLAALLRSLLAEDDIGETHVESLGGLPSGDLFAVAGAIASLLDAPITIEDRSSRVLAFSGRQEEADASRAETIIGRQVPERYARVLTEMGVFRDLYRDDRPVVVDPIRLGEGATTQRVAIAVRAGDEVLGSIWAAMDGPLTAERTATLRDAAKLVALHLLRVRAGADVQRRLRTELVSTALEGRGGASDALGRLSLTGRRVCVIAAALVAGGRAAAPAEQQQLAERERFTDALAVHLSAVQPGAAAALVGDVVYAILPAAGEEAEERSVRVLEEFLERVGTRMPAVVAVGPASDDIAGLARSRASALRVLRVLREQASASAVRRPVARVADVQTDSLLLELRDLLAARGDRLSGPVSRLAEHDDRGDGRLVETLQAWLDHFGDVGAAAAASFVHPNTFRYRLRRAAEVSGLDLTDRDARFAAMLHLRMLGR</sequence>
<dbReference type="RefSeq" id="WP_150924437.1">
    <property type="nucleotide sequence ID" value="NZ_CP044232.1"/>
</dbReference>
<comment type="similarity">
    <text evidence="1">Belongs to the CdaR family.</text>
</comment>
<feature type="domain" description="PucR C-terminal helix-turn-helix" evidence="2">
    <location>
        <begin position="488"/>
        <end position="545"/>
    </location>
</feature>
<protein>
    <submittedName>
        <fullName evidence="4">PucR family transcriptional regulator</fullName>
    </submittedName>
</protein>
<dbReference type="KEGG" id="mlz:F6J85_07250"/>
<evidence type="ECO:0000259" key="2">
    <source>
        <dbReference type="Pfam" id="PF13556"/>
    </source>
</evidence>